<reference evidence="3" key="1">
    <citation type="submission" date="2021-04" db="EMBL/GenBank/DDBJ databases">
        <title>Genome based classification of Actinospica acidithermotolerans sp. nov., an actinobacterium isolated from an Indonesian hot spring.</title>
        <authorList>
            <person name="Kusuma A.B."/>
            <person name="Putra K.E."/>
            <person name="Nafisah S."/>
            <person name="Loh J."/>
            <person name="Nouioui I."/>
            <person name="Goodfellow M."/>
        </authorList>
    </citation>
    <scope>NUCLEOTIDE SEQUENCE</scope>
    <source>
        <strain evidence="3">CSCA 57</strain>
    </source>
</reference>
<dbReference type="SUPFAM" id="SSF52402">
    <property type="entry name" value="Adenine nucleotide alpha hydrolases-like"/>
    <property type="match status" value="1"/>
</dbReference>
<dbReference type="Pfam" id="PF00582">
    <property type="entry name" value="Usp"/>
    <property type="match status" value="1"/>
</dbReference>
<dbReference type="AlphaFoldDB" id="A0A941IS75"/>
<dbReference type="RefSeq" id="WP_212529147.1">
    <property type="nucleotide sequence ID" value="NZ_JAGSOG010000064.1"/>
</dbReference>
<proteinExistence type="predicted"/>
<organism evidence="3 4">
    <name type="scientific">Actinospica durhamensis</name>
    <dbReference type="NCBI Taxonomy" id="1508375"/>
    <lineage>
        <taxon>Bacteria</taxon>
        <taxon>Bacillati</taxon>
        <taxon>Actinomycetota</taxon>
        <taxon>Actinomycetes</taxon>
        <taxon>Catenulisporales</taxon>
        <taxon>Actinospicaceae</taxon>
        <taxon>Actinospica</taxon>
    </lineage>
</organism>
<evidence type="ECO:0000256" key="1">
    <source>
        <dbReference type="SAM" id="MobiDB-lite"/>
    </source>
</evidence>
<dbReference type="Proteomes" id="UP000675781">
    <property type="component" value="Unassembled WGS sequence"/>
</dbReference>
<keyword evidence="4" id="KW-1185">Reference proteome</keyword>
<evidence type="ECO:0000259" key="2">
    <source>
        <dbReference type="Pfam" id="PF00582"/>
    </source>
</evidence>
<feature type="region of interest" description="Disordered" evidence="1">
    <location>
        <begin position="171"/>
        <end position="199"/>
    </location>
</feature>
<dbReference type="CDD" id="cd00293">
    <property type="entry name" value="USP-like"/>
    <property type="match status" value="1"/>
</dbReference>
<evidence type="ECO:0000313" key="3">
    <source>
        <dbReference type="EMBL" id="MBR7834628.1"/>
    </source>
</evidence>
<gene>
    <name evidence="3" type="ORF">KDL01_15245</name>
</gene>
<dbReference type="InterPro" id="IPR006016">
    <property type="entry name" value="UspA"/>
</dbReference>
<protein>
    <submittedName>
        <fullName evidence="3">Universal stress protein</fullName>
    </submittedName>
</protein>
<sequence length="199" mass="21247">MTSRIVGRVIVGVDGSPGSLEALRFACAQADVLGAVLVPVLAWQVPGDDRPGRRAAGPAYLDALRELAEQDLRDAFEQGLGGPPRHVSLEPWVIRGPAGPTLVESANRLNDLLVVGAGRRGRLRHPLHAGTARYCLVHAVCPVIAVPPPRFPVRVPSQRRLRRDTERLIEECGQGAAAARPNPVDRADPPGPWGSSRSA</sequence>
<comment type="caution">
    <text evidence="3">The sequence shown here is derived from an EMBL/GenBank/DDBJ whole genome shotgun (WGS) entry which is preliminary data.</text>
</comment>
<dbReference type="InterPro" id="IPR014729">
    <property type="entry name" value="Rossmann-like_a/b/a_fold"/>
</dbReference>
<dbReference type="EMBL" id="JAGSOG010000064">
    <property type="protein sequence ID" value="MBR7834628.1"/>
    <property type="molecule type" value="Genomic_DNA"/>
</dbReference>
<dbReference type="Gene3D" id="3.40.50.620">
    <property type="entry name" value="HUPs"/>
    <property type="match status" value="1"/>
</dbReference>
<name>A0A941IS75_9ACTN</name>
<evidence type="ECO:0000313" key="4">
    <source>
        <dbReference type="Proteomes" id="UP000675781"/>
    </source>
</evidence>
<feature type="domain" description="UspA" evidence="2">
    <location>
        <begin position="8"/>
        <end position="147"/>
    </location>
</feature>
<accession>A0A941IS75</accession>